<name>A0AB34FCJ8_9HYPO</name>
<dbReference type="Proteomes" id="UP001163105">
    <property type="component" value="Unassembled WGS sequence"/>
</dbReference>
<sequence>MKDFGAVDFIWKAGLDSSRSVGHATVSRSDTTGSSSDTANNKSDTASSNGDAASGKSDTMNSKSDATNDEIITRSDLEVVRVAKRARMTYKRRCGLPRAAGMQDTTITTQTAVLLGTALGGEPADEVPDSVVPDVMVQGTNKVDCDLDKVIVYKERKGEERAS</sequence>
<dbReference type="EMBL" id="JAQHRD010000022">
    <property type="protein sequence ID" value="KAJ6436416.1"/>
    <property type="molecule type" value="Genomic_DNA"/>
</dbReference>
<evidence type="ECO:0000256" key="1">
    <source>
        <dbReference type="SAM" id="MobiDB-lite"/>
    </source>
</evidence>
<proteinExistence type="predicted"/>
<keyword evidence="3" id="KW-1185">Reference proteome</keyword>
<feature type="region of interest" description="Disordered" evidence="1">
    <location>
        <begin position="17"/>
        <end position="71"/>
    </location>
</feature>
<comment type="caution">
    <text evidence="2">The sequence shown here is derived from an EMBL/GenBank/DDBJ whole genome shotgun (WGS) entry which is preliminary data.</text>
</comment>
<reference evidence="2" key="1">
    <citation type="submission" date="2023-01" db="EMBL/GenBank/DDBJ databases">
        <title>The growth and conidiation of Purpureocillium lavendulum are regulated by nitrogen source and histone H3K14 acetylation.</title>
        <authorList>
            <person name="Tang P."/>
            <person name="Han J."/>
            <person name="Zhang C."/>
            <person name="Tang P."/>
            <person name="Qi F."/>
            <person name="Zhang K."/>
            <person name="Liang L."/>
        </authorList>
    </citation>
    <scope>NUCLEOTIDE SEQUENCE</scope>
    <source>
        <strain evidence="2">YMF1.00683</strain>
    </source>
</reference>
<feature type="compositionally biased region" description="Low complexity" evidence="1">
    <location>
        <begin position="25"/>
        <end position="38"/>
    </location>
</feature>
<protein>
    <submittedName>
        <fullName evidence="2">Uncharacterized protein</fullName>
    </submittedName>
</protein>
<gene>
    <name evidence="2" type="ORF">O9K51_11008</name>
</gene>
<organism evidence="2 3">
    <name type="scientific">Purpureocillium lavendulum</name>
    <dbReference type="NCBI Taxonomy" id="1247861"/>
    <lineage>
        <taxon>Eukaryota</taxon>
        <taxon>Fungi</taxon>
        <taxon>Dikarya</taxon>
        <taxon>Ascomycota</taxon>
        <taxon>Pezizomycotina</taxon>
        <taxon>Sordariomycetes</taxon>
        <taxon>Hypocreomycetidae</taxon>
        <taxon>Hypocreales</taxon>
        <taxon>Ophiocordycipitaceae</taxon>
        <taxon>Purpureocillium</taxon>
    </lineage>
</organism>
<evidence type="ECO:0000313" key="3">
    <source>
        <dbReference type="Proteomes" id="UP001163105"/>
    </source>
</evidence>
<dbReference type="AlphaFoldDB" id="A0AB34FCJ8"/>
<evidence type="ECO:0000313" key="2">
    <source>
        <dbReference type="EMBL" id="KAJ6436416.1"/>
    </source>
</evidence>
<accession>A0AB34FCJ8</accession>
<feature type="compositionally biased region" description="Polar residues" evidence="1">
    <location>
        <begin position="39"/>
        <end position="65"/>
    </location>
</feature>